<dbReference type="EMBL" id="LXMA01000012">
    <property type="protein sequence ID" value="OAT73166.1"/>
    <property type="molecule type" value="Genomic_DNA"/>
</dbReference>
<reference evidence="3" key="1">
    <citation type="submission" date="2016-05" db="EMBL/GenBank/DDBJ databases">
        <authorList>
            <person name="Wang W."/>
            <person name="Zhu L."/>
        </authorList>
    </citation>
    <scope>NUCLEOTIDE SEQUENCE [LARGE SCALE GENOMIC DNA]</scope>
    <source>
        <strain evidence="3">W-2</strain>
    </source>
</reference>
<dbReference type="Gene3D" id="3.90.550.10">
    <property type="entry name" value="Spore Coat Polysaccharide Biosynthesis Protein SpsA, Chain A"/>
    <property type="match status" value="1"/>
</dbReference>
<keyword evidence="2" id="KW-0418">Kinase</keyword>
<dbReference type="InterPro" id="IPR029044">
    <property type="entry name" value="Nucleotide-diphossugar_trans"/>
</dbReference>
<proteinExistence type="predicted"/>
<dbReference type="RefSeq" id="WP_064550840.1">
    <property type="nucleotide sequence ID" value="NZ_LXMA01000012.1"/>
</dbReference>
<dbReference type="CDD" id="cd04182">
    <property type="entry name" value="GT_2_like_f"/>
    <property type="match status" value="1"/>
</dbReference>
<dbReference type="Proteomes" id="UP000078290">
    <property type="component" value="Unassembled WGS sequence"/>
</dbReference>
<dbReference type="GO" id="GO:0016301">
    <property type="term" value="F:kinase activity"/>
    <property type="evidence" value="ECO:0007669"/>
    <property type="project" value="UniProtKB-KW"/>
</dbReference>
<evidence type="ECO:0000259" key="1">
    <source>
        <dbReference type="Pfam" id="PF12804"/>
    </source>
</evidence>
<comment type="caution">
    <text evidence="2">The sequence shown here is derived from an EMBL/GenBank/DDBJ whole genome shotgun (WGS) entry which is preliminary data.</text>
</comment>
<keyword evidence="2" id="KW-0808">Transferase</keyword>
<evidence type="ECO:0000313" key="2">
    <source>
        <dbReference type="EMBL" id="OAT73166.1"/>
    </source>
</evidence>
<protein>
    <submittedName>
        <fullName evidence="2">4-diphosphocytidyl-2C-methyl-D-erythritol kinase</fullName>
    </submittedName>
</protein>
<organism evidence="2 3">
    <name type="scientific">Parageobacillus thermoglucosidasius</name>
    <name type="common">Geobacillus thermoglucosidasius</name>
    <dbReference type="NCBI Taxonomy" id="1426"/>
    <lineage>
        <taxon>Bacteria</taxon>
        <taxon>Bacillati</taxon>
        <taxon>Bacillota</taxon>
        <taxon>Bacilli</taxon>
        <taxon>Bacillales</taxon>
        <taxon>Anoxybacillaceae</taxon>
        <taxon>Parageobacillus</taxon>
    </lineage>
</organism>
<evidence type="ECO:0000313" key="3">
    <source>
        <dbReference type="Proteomes" id="UP000078290"/>
    </source>
</evidence>
<dbReference type="InterPro" id="IPR025877">
    <property type="entry name" value="MobA-like_NTP_Trfase"/>
</dbReference>
<feature type="domain" description="MobA-like NTP transferase" evidence="1">
    <location>
        <begin position="7"/>
        <end position="167"/>
    </location>
</feature>
<dbReference type="PANTHER" id="PTHR43777:SF1">
    <property type="entry name" value="MOLYBDENUM COFACTOR CYTIDYLYLTRANSFERASE"/>
    <property type="match status" value="1"/>
</dbReference>
<dbReference type="OrthoDB" id="285216at2"/>
<dbReference type="AlphaFoldDB" id="A0A1B7KSX0"/>
<sequence length="215" mass="23480">MGKNIWGIILASGFSKRMGKPKLLLPYKGKSIIRHVIDESVKSRLSGVVVVVNPEIAELRNEVSRSCVSKLVLNEQAGQGMSTSLKAGLMNLPSTAAAAVVLLGDQPLVSSDDIDAVIGCYESNEGAPIVQASYQSKRGHPVLFDCSMFPHLFNVTGDEGARSVLKTFANKICFARIDKPFPGDIDTPEDYEQLLRKEVKLNGQSDWQKSDTCRR</sequence>
<dbReference type="GO" id="GO:0016779">
    <property type="term" value="F:nucleotidyltransferase activity"/>
    <property type="evidence" value="ECO:0007669"/>
    <property type="project" value="UniProtKB-ARBA"/>
</dbReference>
<accession>A0A1B7KSX0</accession>
<dbReference type="PANTHER" id="PTHR43777">
    <property type="entry name" value="MOLYBDENUM COFACTOR CYTIDYLYLTRANSFERASE"/>
    <property type="match status" value="1"/>
</dbReference>
<gene>
    <name evidence="2" type="ORF">A7K69_04065</name>
</gene>
<dbReference type="SUPFAM" id="SSF53448">
    <property type="entry name" value="Nucleotide-diphospho-sugar transferases"/>
    <property type="match status" value="1"/>
</dbReference>
<name>A0A1B7KSX0_PARTM</name>
<dbReference type="Pfam" id="PF12804">
    <property type="entry name" value="NTP_transf_3"/>
    <property type="match status" value="1"/>
</dbReference>